<dbReference type="RefSeq" id="XP_001220819.1">
    <property type="nucleotide sequence ID" value="XM_001220818.1"/>
</dbReference>
<dbReference type="InterPro" id="IPR001650">
    <property type="entry name" value="Helicase_C-like"/>
</dbReference>
<name>Q2HDV6_CHAGB</name>
<dbReference type="Gene3D" id="3.40.50.10810">
    <property type="entry name" value="Tandem AAA-ATPase domain"/>
    <property type="match status" value="1"/>
</dbReference>
<dbReference type="eggNOG" id="KOG0389">
    <property type="taxonomic scope" value="Eukaryota"/>
</dbReference>
<dbReference type="HOGENOM" id="CLU_000315_16_2_1"/>
<dbReference type="GO" id="GO:0016787">
    <property type="term" value="F:hydrolase activity"/>
    <property type="evidence" value="ECO:0007669"/>
    <property type="project" value="UniProtKB-KW"/>
</dbReference>
<sequence>MEFSSSPLASHRRFHIEDDDDDLSVVTQSPYFTQPTQIIGRSASRAPNPTTSSPKSIVEVPASSPFRPQAAQQRGGRIANLMAPAGTAFRAPARQTLTITKTAAKREFVMISDDELDAPIYAGGDSSDDDEPSRGDIRPSSFQPKELKTSNSTTGSQPRAGKLPTRRRLVQGRRPGVVSPSSPVLKLSQHSPPRPQLIDLVSDDDADDGYKQSNASPRRGSSPVEDEEEDSFDERVLNYLNTCDVMQLVAIANVKEDSAKLMVSRQPFDNLEEARKVTLSQKKRGKKSAKVSIGEDIVSAVRTYARALDDIDHIIAVCESQAESLKRDNLEMEYRPDRPASQRLQISMTEKPDDSAQHGGLYETGGGAAAPAKAHGGLHDEAFPDIRAQLALPVISLMCAIVEAWERTGQSESNRPWPNVIVVPPSTLANWAAEFKRFAPKLNVTLYQGSQAVRDEIAYEIKEDPSSHHFVEPSLFQAHFKNLEALFSQKVSLTAVSKGALLHSERVARARTILEPFILQRRKEQVLQDLPPKTTKVVTCKMDPVQEAIYRSYERRFRKSDSQDANLRVKEGRENDTNNVWIQLRKSAIHPQLFRRFFKDRDVEKMAEVLMKRVSQAELKQPKLDHLTNELKALSDFELHLWCRDYKCIKGYDLPDDSWTDCAKVKALLELVRKYQANGDRALVFTRFAKVIEILGECLASEGIEYLSLQGNTDVSARQELINEFNADESIPVFLLTTGSGGTGINLTAANKVIIFDQSDNPQDDIQAENRAHRLGQTRPVEIIRLISEGTVEELVYKACEKKLELANKVVGWSTVEMTSGEMESAVKSQLLQLAPSTPPNEG</sequence>
<dbReference type="AlphaFoldDB" id="Q2HDV6"/>
<organism evidence="6 7">
    <name type="scientific">Chaetomium globosum (strain ATCC 6205 / CBS 148.51 / DSM 1962 / NBRC 6347 / NRRL 1970)</name>
    <name type="common">Soil fungus</name>
    <dbReference type="NCBI Taxonomy" id="306901"/>
    <lineage>
        <taxon>Eukaryota</taxon>
        <taxon>Fungi</taxon>
        <taxon>Dikarya</taxon>
        <taxon>Ascomycota</taxon>
        <taxon>Pezizomycotina</taxon>
        <taxon>Sordariomycetes</taxon>
        <taxon>Sordariomycetidae</taxon>
        <taxon>Sordariales</taxon>
        <taxon>Chaetomiaceae</taxon>
        <taxon>Chaetomium</taxon>
    </lineage>
</organism>
<dbReference type="PROSITE" id="PS51194">
    <property type="entry name" value="HELICASE_CTER"/>
    <property type="match status" value="1"/>
</dbReference>
<feature type="compositionally biased region" description="Low complexity" evidence="4">
    <location>
        <begin position="172"/>
        <end position="184"/>
    </location>
</feature>
<keyword evidence="1" id="KW-0547">Nucleotide-binding</keyword>
<dbReference type="Pfam" id="PF00271">
    <property type="entry name" value="Helicase_C"/>
    <property type="match status" value="1"/>
</dbReference>
<dbReference type="Proteomes" id="UP000001056">
    <property type="component" value="Unassembled WGS sequence"/>
</dbReference>
<dbReference type="EMBL" id="CH408029">
    <property type="protein sequence ID" value="EAQ93363.1"/>
    <property type="molecule type" value="Genomic_DNA"/>
</dbReference>
<proteinExistence type="predicted"/>
<gene>
    <name evidence="6" type="ORF">CHGG_01598</name>
</gene>
<dbReference type="VEuPathDB" id="FungiDB:CHGG_01598"/>
<feature type="compositionally biased region" description="Polar residues" evidence="4">
    <location>
        <begin position="34"/>
        <end position="55"/>
    </location>
</feature>
<evidence type="ECO:0000313" key="6">
    <source>
        <dbReference type="EMBL" id="EAQ93363.1"/>
    </source>
</evidence>
<dbReference type="InterPro" id="IPR027417">
    <property type="entry name" value="P-loop_NTPase"/>
</dbReference>
<feature type="region of interest" description="Disordered" evidence="4">
    <location>
        <begin position="1"/>
        <end position="21"/>
    </location>
</feature>
<keyword evidence="7" id="KW-1185">Reference proteome</keyword>
<accession>Q2HDV6</accession>
<reference evidence="7" key="1">
    <citation type="journal article" date="2015" name="Genome Announc.">
        <title>Draft genome sequence of the cellulolytic fungus Chaetomium globosum.</title>
        <authorList>
            <person name="Cuomo C.A."/>
            <person name="Untereiner W.A."/>
            <person name="Ma L.-J."/>
            <person name="Grabherr M."/>
            <person name="Birren B.W."/>
        </authorList>
    </citation>
    <scope>NUCLEOTIDE SEQUENCE [LARGE SCALE GENOMIC DNA]</scope>
    <source>
        <strain evidence="7">ATCC 6205 / CBS 148.51 / DSM 1962 / NBRC 6347 / NRRL 1970</strain>
    </source>
</reference>
<dbReference type="GO" id="GO:0005524">
    <property type="term" value="F:ATP binding"/>
    <property type="evidence" value="ECO:0007669"/>
    <property type="project" value="InterPro"/>
</dbReference>
<dbReference type="SMART" id="SM00490">
    <property type="entry name" value="HELICc"/>
    <property type="match status" value="1"/>
</dbReference>
<evidence type="ECO:0000259" key="5">
    <source>
        <dbReference type="PROSITE" id="PS51194"/>
    </source>
</evidence>
<dbReference type="PANTHER" id="PTHR10799">
    <property type="entry name" value="SNF2/RAD54 HELICASE FAMILY"/>
    <property type="match status" value="1"/>
</dbReference>
<dbReference type="GeneID" id="4386422"/>
<dbReference type="InterPro" id="IPR038718">
    <property type="entry name" value="SNF2-like_sf"/>
</dbReference>
<dbReference type="CDD" id="cd18793">
    <property type="entry name" value="SF2_C_SNF"/>
    <property type="match status" value="1"/>
</dbReference>
<dbReference type="InParanoid" id="Q2HDV6"/>
<dbReference type="InterPro" id="IPR000330">
    <property type="entry name" value="SNF2_N"/>
</dbReference>
<feature type="domain" description="Helicase C-terminal" evidence="5">
    <location>
        <begin position="664"/>
        <end position="824"/>
    </location>
</feature>
<dbReference type="InterPro" id="IPR049730">
    <property type="entry name" value="SNF2/RAD54-like_C"/>
</dbReference>
<keyword evidence="3" id="KW-0067">ATP-binding</keyword>
<evidence type="ECO:0000313" key="7">
    <source>
        <dbReference type="Proteomes" id="UP000001056"/>
    </source>
</evidence>
<feature type="region of interest" description="Disordered" evidence="4">
    <location>
        <begin position="116"/>
        <end position="231"/>
    </location>
</feature>
<feature type="region of interest" description="Disordered" evidence="4">
    <location>
        <begin position="350"/>
        <end position="375"/>
    </location>
</feature>
<dbReference type="SUPFAM" id="SSF52540">
    <property type="entry name" value="P-loop containing nucleoside triphosphate hydrolases"/>
    <property type="match status" value="1"/>
</dbReference>
<keyword evidence="2" id="KW-0378">Hydrolase</keyword>
<feature type="region of interest" description="Disordered" evidence="4">
    <location>
        <begin position="34"/>
        <end position="77"/>
    </location>
</feature>
<protein>
    <recommendedName>
        <fullName evidence="5">Helicase C-terminal domain-containing protein</fullName>
    </recommendedName>
</protein>
<dbReference type="STRING" id="306901.Q2HDV6"/>
<evidence type="ECO:0000256" key="2">
    <source>
        <dbReference type="ARBA" id="ARBA00022801"/>
    </source>
</evidence>
<evidence type="ECO:0000256" key="3">
    <source>
        <dbReference type="ARBA" id="ARBA00022840"/>
    </source>
</evidence>
<evidence type="ECO:0000256" key="4">
    <source>
        <dbReference type="SAM" id="MobiDB-lite"/>
    </source>
</evidence>
<evidence type="ECO:0000256" key="1">
    <source>
        <dbReference type="ARBA" id="ARBA00022741"/>
    </source>
</evidence>
<dbReference type="OrthoDB" id="5857104at2759"/>
<dbReference type="Pfam" id="PF00176">
    <property type="entry name" value="SNF2-rel_dom"/>
    <property type="match status" value="2"/>
</dbReference>
<dbReference type="Gene3D" id="3.40.50.300">
    <property type="entry name" value="P-loop containing nucleotide triphosphate hydrolases"/>
    <property type="match status" value="1"/>
</dbReference>